<evidence type="ECO:0000256" key="7">
    <source>
        <dbReference type="SAM" id="MobiDB-lite"/>
    </source>
</evidence>
<feature type="binding site" evidence="6">
    <location>
        <position position="61"/>
    </location>
    <ligand>
        <name>ATP</name>
        <dbReference type="ChEBI" id="CHEBI:30616"/>
    </ligand>
</feature>
<evidence type="ECO:0000313" key="10">
    <source>
        <dbReference type="EMBL" id="CAF1374238.1"/>
    </source>
</evidence>
<evidence type="ECO:0000256" key="5">
    <source>
        <dbReference type="ARBA" id="ARBA00022840"/>
    </source>
</evidence>
<dbReference type="EMBL" id="CAJNOM010000467">
    <property type="protein sequence ID" value="CAF1454202.1"/>
    <property type="molecule type" value="Genomic_DNA"/>
</dbReference>
<dbReference type="PROSITE" id="PS00107">
    <property type="entry name" value="PROTEIN_KINASE_ATP"/>
    <property type="match status" value="1"/>
</dbReference>
<dbReference type="AlphaFoldDB" id="A0A813WC37"/>
<evidence type="ECO:0000256" key="6">
    <source>
        <dbReference type="PROSITE-ProRule" id="PRU10141"/>
    </source>
</evidence>
<dbReference type="PROSITE" id="PS00108">
    <property type="entry name" value="PROTEIN_KINASE_ST"/>
    <property type="match status" value="1"/>
</dbReference>
<dbReference type="EMBL" id="CAJNOI010000024">
    <property type="protein sequence ID" value="CAF0853087.1"/>
    <property type="molecule type" value="Genomic_DNA"/>
</dbReference>
<evidence type="ECO:0000256" key="1">
    <source>
        <dbReference type="ARBA" id="ARBA00022527"/>
    </source>
</evidence>
<comment type="caution">
    <text evidence="9">The sequence shown here is derived from an EMBL/GenBank/DDBJ whole genome shotgun (WGS) entry which is preliminary data.</text>
</comment>
<keyword evidence="12" id="KW-1185">Reference proteome</keyword>
<dbReference type="GO" id="GO:0004674">
    <property type="term" value="F:protein serine/threonine kinase activity"/>
    <property type="evidence" value="ECO:0007669"/>
    <property type="project" value="UniProtKB-KW"/>
</dbReference>
<dbReference type="InterPro" id="IPR008271">
    <property type="entry name" value="Ser/Thr_kinase_AS"/>
</dbReference>
<dbReference type="PROSITE" id="PS50011">
    <property type="entry name" value="PROTEIN_KINASE_DOM"/>
    <property type="match status" value="1"/>
</dbReference>
<dbReference type="PANTHER" id="PTHR24347">
    <property type="entry name" value="SERINE/THREONINE-PROTEIN KINASE"/>
    <property type="match status" value="1"/>
</dbReference>
<keyword evidence="2" id="KW-0808">Transferase</keyword>
<sequence length="536" mass="61221">MANGINNQFSNISNSRIPHIRLSDDRNLKTRYEKLNKLGQGSFGIVYRVRNQDSKIFYAMKIITKKSGNKYKAFSLDNEVELLTQFNHSNLIQLYEVLESPQNLYLILELCEGGELGGYIKTNGPLPEETIKQIMTKSIDALHYLHTKDVAHRDLKLENILLKKTPTSNTDIFDIRITDFGLSSKKCITSTESLFHDHCGTPLYMAPEILENKDYSALCDVWAMGIIMYYLICAHYPYVADDEQRLLEIIRAKKLQFDSNEFRNLSSEGLDFLKELLLYNTDRRRAMGELIKHPWLTGRPDKELTKDIITQMKEFNAEVDQPQKKPEINLAGLINATANHLDPSTTVDDQSEVSSTMNTNDIQYPSNETKNNTNVLEKRASIDRSKTSIKIHRSIFDTRSRRSINAIHDTNSIPSNTPMKSRPNDMISNLINPNQNCQVNNRASVINVTKSRASNVRLGRSQSQIDRPGTSRLSLQPQRTILNDSIHTKLPSSSTMTAIMMINKQQFNGSPSLISNQQRHSMQKIPLYNKRYSNQT</sequence>
<evidence type="ECO:0000313" key="9">
    <source>
        <dbReference type="EMBL" id="CAF0853087.1"/>
    </source>
</evidence>
<dbReference type="Proteomes" id="UP000663832">
    <property type="component" value="Unassembled WGS sequence"/>
</dbReference>
<dbReference type="OrthoDB" id="541276at2759"/>
<name>A0A813WC37_9BILA</name>
<evidence type="ECO:0000313" key="11">
    <source>
        <dbReference type="EMBL" id="CAF1454202.1"/>
    </source>
</evidence>
<evidence type="ECO:0000256" key="4">
    <source>
        <dbReference type="ARBA" id="ARBA00022777"/>
    </source>
</evidence>
<dbReference type="GO" id="GO:0005524">
    <property type="term" value="F:ATP binding"/>
    <property type="evidence" value="ECO:0007669"/>
    <property type="project" value="UniProtKB-UniRule"/>
</dbReference>
<evidence type="ECO:0000256" key="3">
    <source>
        <dbReference type="ARBA" id="ARBA00022741"/>
    </source>
</evidence>
<dbReference type="InterPro" id="IPR011009">
    <property type="entry name" value="Kinase-like_dom_sf"/>
</dbReference>
<keyword evidence="3 6" id="KW-0547">Nucleotide-binding</keyword>
<proteinExistence type="predicted"/>
<protein>
    <recommendedName>
        <fullName evidence="8">Protein kinase domain-containing protein</fullName>
    </recommendedName>
</protein>
<evidence type="ECO:0000256" key="2">
    <source>
        <dbReference type="ARBA" id="ARBA00022679"/>
    </source>
</evidence>
<keyword evidence="1" id="KW-0723">Serine/threonine-protein kinase</keyword>
<dbReference type="SUPFAM" id="SSF56112">
    <property type="entry name" value="Protein kinase-like (PK-like)"/>
    <property type="match status" value="1"/>
</dbReference>
<keyword evidence="5 6" id="KW-0067">ATP-binding</keyword>
<dbReference type="FunFam" id="1.10.510.10:FF:000571">
    <property type="entry name" value="Maternal embryonic leucine zipper kinase"/>
    <property type="match status" value="1"/>
</dbReference>
<accession>A0A813WC37</accession>
<dbReference type="InterPro" id="IPR000719">
    <property type="entry name" value="Prot_kinase_dom"/>
</dbReference>
<dbReference type="Gene3D" id="1.10.510.10">
    <property type="entry name" value="Transferase(Phosphotransferase) domain 1"/>
    <property type="match status" value="1"/>
</dbReference>
<gene>
    <name evidence="9" type="ORF">BJG266_LOCUS7954</name>
    <name evidence="10" type="ORF">QVE165_LOCUS35283</name>
    <name evidence="11" type="ORF">QVE165_LOCUS40497</name>
</gene>
<evidence type="ECO:0000259" key="8">
    <source>
        <dbReference type="PROSITE" id="PS50011"/>
    </source>
</evidence>
<dbReference type="EMBL" id="CAJNOM010000341">
    <property type="protein sequence ID" value="CAF1374238.1"/>
    <property type="molecule type" value="Genomic_DNA"/>
</dbReference>
<keyword evidence="4" id="KW-0418">Kinase</keyword>
<dbReference type="Proteomes" id="UP000663877">
    <property type="component" value="Unassembled WGS sequence"/>
</dbReference>
<dbReference type="CDD" id="cd05117">
    <property type="entry name" value="STKc_CAMK"/>
    <property type="match status" value="1"/>
</dbReference>
<dbReference type="Pfam" id="PF00069">
    <property type="entry name" value="Pkinase"/>
    <property type="match status" value="1"/>
</dbReference>
<evidence type="ECO:0000313" key="13">
    <source>
        <dbReference type="Proteomes" id="UP000663877"/>
    </source>
</evidence>
<evidence type="ECO:0000313" key="12">
    <source>
        <dbReference type="Proteomes" id="UP000663832"/>
    </source>
</evidence>
<reference evidence="9" key="1">
    <citation type="submission" date="2021-02" db="EMBL/GenBank/DDBJ databases">
        <authorList>
            <person name="Nowell W R."/>
        </authorList>
    </citation>
    <scope>NUCLEOTIDE SEQUENCE</scope>
</reference>
<feature type="region of interest" description="Disordered" evidence="7">
    <location>
        <begin position="341"/>
        <end position="369"/>
    </location>
</feature>
<dbReference type="FunFam" id="3.30.200.20:FF:000315">
    <property type="entry name" value="Calcium-dependent protein kinase 3"/>
    <property type="match status" value="1"/>
</dbReference>
<dbReference type="InterPro" id="IPR017441">
    <property type="entry name" value="Protein_kinase_ATP_BS"/>
</dbReference>
<dbReference type="SMART" id="SM00220">
    <property type="entry name" value="S_TKc"/>
    <property type="match status" value="1"/>
</dbReference>
<feature type="domain" description="Protein kinase" evidence="8">
    <location>
        <begin position="32"/>
        <end position="296"/>
    </location>
</feature>
<organism evidence="9 13">
    <name type="scientific">Adineta steineri</name>
    <dbReference type="NCBI Taxonomy" id="433720"/>
    <lineage>
        <taxon>Eukaryota</taxon>
        <taxon>Metazoa</taxon>
        <taxon>Spiralia</taxon>
        <taxon>Gnathifera</taxon>
        <taxon>Rotifera</taxon>
        <taxon>Eurotatoria</taxon>
        <taxon>Bdelloidea</taxon>
        <taxon>Adinetida</taxon>
        <taxon>Adinetidae</taxon>
        <taxon>Adineta</taxon>
    </lineage>
</organism>